<evidence type="ECO:0000259" key="5">
    <source>
        <dbReference type="Pfam" id="PF01593"/>
    </source>
</evidence>
<comment type="caution">
    <text evidence="6">The sequence shown here is derived from an EMBL/GenBank/DDBJ whole genome shotgun (WGS) entry which is preliminary data.</text>
</comment>
<evidence type="ECO:0000256" key="3">
    <source>
        <dbReference type="ARBA" id="ARBA00040298"/>
    </source>
</evidence>
<evidence type="ECO:0000313" key="6">
    <source>
        <dbReference type="EMBL" id="MFE1355737.1"/>
    </source>
</evidence>
<comment type="function">
    <text evidence="1">Probable oxidoreductase that may play a role as regulator of mitochondrial function.</text>
</comment>
<evidence type="ECO:0000313" key="7">
    <source>
        <dbReference type="Proteomes" id="UP001599542"/>
    </source>
</evidence>
<feature type="region of interest" description="Disordered" evidence="4">
    <location>
        <begin position="526"/>
        <end position="561"/>
    </location>
</feature>
<reference evidence="6 7" key="1">
    <citation type="submission" date="2024-09" db="EMBL/GenBank/DDBJ databases">
        <title>The Natural Products Discovery Center: Release of the First 8490 Sequenced Strains for Exploring Actinobacteria Biosynthetic Diversity.</title>
        <authorList>
            <person name="Kalkreuter E."/>
            <person name="Kautsar S.A."/>
            <person name="Yang D."/>
            <person name="Bader C.D."/>
            <person name="Teijaro C.N."/>
            <person name="Fluegel L."/>
            <person name="Davis C.M."/>
            <person name="Simpson J.R."/>
            <person name="Lauterbach L."/>
            <person name="Steele A.D."/>
            <person name="Gui C."/>
            <person name="Meng S."/>
            <person name="Li G."/>
            <person name="Viehrig K."/>
            <person name="Ye F."/>
            <person name="Su P."/>
            <person name="Kiefer A.F."/>
            <person name="Nichols A."/>
            <person name="Cepeda A.J."/>
            <person name="Yan W."/>
            <person name="Fan B."/>
            <person name="Jiang Y."/>
            <person name="Adhikari A."/>
            <person name="Zheng C.-J."/>
            <person name="Schuster L."/>
            <person name="Cowan T.M."/>
            <person name="Smanski M.J."/>
            <person name="Chevrette M.G."/>
            <person name="De Carvalho L.P.S."/>
            <person name="Shen B."/>
        </authorList>
    </citation>
    <scope>NUCLEOTIDE SEQUENCE [LARGE SCALE GENOMIC DNA]</scope>
    <source>
        <strain evidence="6 7">NPDC058753</strain>
    </source>
</reference>
<evidence type="ECO:0000256" key="4">
    <source>
        <dbReference type="SAM" id="MobiDB-lite"/>
    </source>
</evidence>
<dbReference type="InterPro" id="IPR036188">
    <property type="entry name" value="FAD/NAD-bd_sf"/>
</dbReference>
<name>A0ABW6GSK5_9ACTN</name>
<gene>
    <name evidence="6" type="ORF">ACFW6T_27550</name>
</gene>
<dbReference type="SUPFAM" id="SSF51905">
    <property type="entry name" value="FAD/NAD(P)-binding domain"/>
    <property type="match status" value="1"/>
</dbReference>
<dbReference type="Gene3D" id="3.50.50.60">
    <property type="entry name" value="FAD/NAD(P)-binding domain"/>
    <property type="match status" value="2"/>
</dbReference>
<protein>
    <recommendedName>
        <fullName evidence="3">Pyridine nucleotide-disulfide oxidoreductase domain-containing protein 2</fullName>
    </recommendedName>
</protein>
<evidence type="ECO:0000256" key="1">
    <source>
        <dbReference type="ARBA" id="ARBA00037217"/>
    </source>
</evidence>
<evidence type="ECO:0000256" key="2">
    <source>
        <dbReference type="ARBA" id="ARBA00038825"/>
    </source>
</evidence>
<accession>A0ABW6GSK5</accession>
<dbReference type="PANTHER" id="PTHR10668:SF105">
    <property type="entry name" value="DEHYDROGENASE-RELATED"/>
    <property type="match status" value="1"/>
</dbReference>
<dbReference type="PANTHER" id="PTHR10668">
    <property type="entry name" value="PHYTOENE DEHYDROGENASE"/>
    <property type="match status" value="1"/>
</dbReference>
<dbReference type="EMBL" id="JBHYPX010000067">
    <property type="protein sequence ID" value="MFE1355737.1"/>
    <property type="molecule type" value="Genomic_DNA"/>
</dbReference>
<comment type="subunit">
    <text evidence="2">Interacts with COX5B; this interaction may contribute to localize PYROXD2 to the inner face of the inner mitochondrial membrane.</text>
</comment>
<feature type="domain" description="Amine oxidase" evidence="5">
    <location>
        <begin position="13"/>
        <end position="286"/>
    </location>
</feature>
<dbReference type="InterPro" id="IPR002937">
    <property type="entry name" value="Amino_oxidase"/>
</dbReference>
<proteinExistence type="predicted"/>
<dbReference type="Pfam" id="PF01593">
    <property type="entry name" value="Amino_oxidase"/>
    <property type="match status" value="1"/>
</dbReference>
<organism evidence="6 7">
    <name type="scientific">Kitasatospora phosalacinea</name>
    <dbReference type="NCBI Taxonomy" id="2065"/>
    <lineage>
        <taxon>Bacteria</taxon>
        <taxon>Bacillati</taxon>
        <taxon>Actinomycetota</taxon>
        <taxon>Actinomycetes</taxon>
        <taxon>Kitasatosporales</taxon>
        <taxon>Streptomycetaceae</taxon>
        <taxon>Kitasatospora</taxon>
    </lineage>
</organism>
<dbReference type="RefSeq" id="WP_380315694.1">
    <property type="nucleotide sequence ID" value="NZ_JBHYPW010000001.1"/>
</dbReference>
<dbReference type="Proteomes" id="UP001599542">
    <property type="component" value="Unassembled WGS sequence"/>
</dbReference>
<sequence>MADAIVIGSGPNGLVAANLLADAGWRVLVLEAQPAPGGAVRSDRGVDPEFVSDLFSSFHPLAVASPAIRGLGLGEFGLRWSRAPLVVAHPLPDGRCAGLYRDGDGTDGADAERLERMFGGPDARAWQRLGDRWDELEPHLVNALLTPFPPVRAGAAIAARLRAAGLLDLARFLALPVRRLAEEEFAGDAPGLLLAGCALHADLLPEAAGSAAFGWLMAMLGRRHGWPVPVGGASALTGALVRRLESRGGEVRCGQPVREVLVRDGTALGVRTADGCRHRARRAVLADTAATALYGGLVGWEHLPGSLRRDVGRFQWDFGTVKVDWALRGPVPWTAPLARRAGTVHLGADLDELGDYAHQVLTGRLPARPFALFGQMTVADPSRSPRGTESAWAYTHVPQRISADLGPDGITGRWDEREAEAVADRIERQVERFAPGFRALVAARRVLTPPVLRALDDNLVGGALNGGTAAPHQQLFLRPVPGTAGPRTPVARLYLASASAHPGGGVHGACGANAARAALNAHRRSPARFLRPVGGSATRGWPHRRSAPSEGNGPSWHSDNA</sequence>
<keyword evidence="7" id="KW-1185">Reference proteome</keyword>